<dbReference type="Proteomes" id="UP001446871">
    <property type="component" value="Unassembled WGS sequence"/>
</dbReference>
<evidence type="ECO:0000313" key="2">
    <source>
        <dbReference type="Proteomes" id="UP001446871"/>
    </source>
</evidence>
<name>A0ABR1W447_9PEZI</name>
<gene>
    <name evidence="1" type="ORF">PG996_004425</name>
</gene>
<accession>A0ABR1W447</accession>
<protein>
    <submittedName>
        <fullName evidence="1">Uncharacterized protein</fullName>
    </submittedName>
</protein>
<keyword evidence="2" id="KW-1185">Reference proteome</keyword>
<dbReference type="EMBL" id="JAQQWM010000002">
    <property type="protein sequence ID" value="KAK8078255.1"/>
    <property type="molecule type" value="Genomic_DNA"/>
</dbReference>
<proteinExistence type="predicted"/>
<reference evidence="1 2" key="1">
    <citation type="submission" date="2023-01" db="EMBL/GenBank/DDBJ databases">
        <title>Analysis of 21 Apiospora genomes using comparative genomics revels a genus with tremendous synthesis potential of carbohydrate active enzymes and secondary metabolites.</title>
        <authorList>
            <person name="Sorensen T."/>
        </authorList>
    </citation>
    <scope>NUCLEOTIDE SEQUENCE [LARGE SCALE GENOMIC DNA]</scope>
    <source>
        <strain evidence="1 2">CBS 83171</strain>
    </source>
</reference>
<comment type="caution">
    <text evidence="1">The sequence shown here is derived from an EMBL/GenBank/DDBJ whole genome shotgun (WGS) entry which is preliminary data.</text>
</comment>
<evidence type="ECO:0000313" key="1">
    <source>
        <dbReference type="EMBL" id="KAK8078255.1"/>
    </source>
</evidence>
<organism evidence="1 2">
    <name type="scientific">Apiospora saccharicola</name>
    <dbReference type="NCBI Taxonomy" id="335842"/>
    <lineage>
        <taxon>Eukaryota</taxon>
        <taxon>Fungi</taxon>
        <taxon>Dikarya</taxon>
        <taxon>Ascomycota</taxon>
        <taxon>Pezizomycotina</taxon>
        <taxon>Sordariomycetes</taxon>
        <taxon>Xylariomycetidae</taxon>
        <taxon>Amphisphaeriales</taxon>
        <taxon>Apiosporaceae</taxon>
        <taxon>Apiospora</taxon>
    </lineage>
</organism>
<sequence length="364" mass="41657">MQIFPTSHLPQLDKMEALQKTFTKVILAEDGDLVVVVLHPTAVQKSIEFLVDSHALERSSSKWKDIVSAKQQGVVLLTSNPRHQKLFLSIMHDKLEALPKRYQVAHLIGPMVTSWSETPRDWLESISGPDIGSVLARIQKRLWVAWFFGERHLFSYFTHVLVRAVIVDDDKDLYVEGASLSAIREAHRIPTIPGLFAFVEMQEANTLRAEDFISKEYHKRYQGLCDVIEKATNVKDRQFCKLHSRPDSEQFTCDATVVGSLLRGHKRHVLGPAKKSLQTPYEQLSEFPIYTYPTIVSDGIPDYIGRTHDGCNPRPRICYDLDLKFRGCVLLDKDMENHLKRQAQLTGMKCRNGQQRGERHVKDL</sequence>